<dbReference type="Proteomes" id="UP001276659">
    <property type="component" value="Unassembled WGS sequence"/>
</dbReference>
<keyword evidence="15 18" id="KW-0443">Lipid metabolism</keyword>
<evidence type="ECO:0000256" key="7">
    <source>
        <dbReference type="ARBA" id="ARBA00022692"/>
    </source>
</evidence>
<name>A0AAD9ZIN8_9LECA</name>
<dbReference type="EC" id="1.-.-.-" evidence="18"/>
<comment type="function">
    <text evidence="18">Ceramide hydroxylase involved in the hydroxylation of sphingolipid-associated very long chain fatty acids. Postulated to hydroxylate the very long chain fatty acid of dihydroceramides and phytoceramides at C-2.</text>
</comment>
<dbReference type="InterPro" id="IPR006694">
    <property type="entry name" value="Fatty_acid_hydroxylase"/>
</dbReference>
<feature type="binding site" evidence="19">
    <location>
        <position position="340"/>
    </location>
    <ligand>
        <name>Zn(2+)</name>
        <dbReference type="ChEBI" id="CHEBI:29105"/>
        <label>1</label>
    </ligand>
</feature>
<dbReference type="Gene3D" id="3.10.120.10">
    <property type="entry name" value="Cytochrome b5-like heme/steroid binding domain"/>
    <property type="match status" value="1"/>
</dbReference>
<feature type="transmembrane region" description="Helical" evidence="21">
    <location>
        <begin position="234"/>
        <end position="255"/>
    </location>
</feature>
<evidence type="ECO:0000256" key="9">
    <source>
        <dbReference type="ARBA" id="ARBA00022824"/>
    </source>
</evidence>
<feature type="binding site" evidence="19">
    <location>
        <position position="359"/>
    </location>
    <ligand>
        <name>Zn(2+)</name>
        <dbReference type="ChEBI" id="CHEBI:29105"/>
        <label>1</label>
    </ligand>
</feature>
<comment type="similarity">
    <text evidence="4 18">Belongs to the sterol desaturase family. SCS7 subfamily.</text>
</comment>
<feature type="binding site" evidence="19">
    <location>
        <position position="362"/>
    </location>
    <ligand>
        <name>Zn(2+)</name>
        <dbReference type="ChEBI" id="CHEBI:29105"/>
        <label>1</label>
    </ligand>
</feature>
<dbReference type="EMBL" id="JASNWA010000003">
    <property type="protein sequence ID" value="KAK3178057.1"/>
    <property type="molecule type" value="Genomic_DNA"/>
</dbReference>
<dbReference type="PIRSF" id="PIRSF005149">
    <property type="entry name" value="IPC-B_HD"/>
    <property type="match status" value="1"/>
</dbReference>
<comment type="cofactor">
    <cofactor evidence="20">
        <name>Fe cation</name>
        <dbReference type="ChEBI" id="CHEBI:24875"/>
    </cofactor>
</comment>
<evidence type="ECO:0000256" key="12">
    <source>
        <dbReference type="ARBA" id="ARBA00022989"/>
    </source>
</evidence>
<keyword evidence="6 20" id="KW-0349">Heme</keyword>
<keyword evidence="13 18" id="KW-0560">Oxidoreductase</keyword>
<evidence type="ECO:0000256" key="16">
    <source>
        <dbReference type="ARBA" id="ARBA00023136"/>
    </source>
</evidence>
<dbReference type="GO" id="GO:0005506">
    <property type="term" value="F:iron ion binding"/>
    <property type="evidence" value="ECO:0007669"/>
    <property type="project" value="UniProtKB-UniRule"/>
</dbReference>
<feature type="binding site" description="axial binding residue" evidence="20">
    <location>
        <position position="68"/>
    </location>
    <ligand>
        <name>heme</name>
        <dbReference type="ChEBI" id="CHEBI:30413"/>
    </ligand>
    <ligandPart>
        <name>Fe</name>
        <dbReference type="ChEBI" id="CHEBI:18248"/>
    </ligandPart>
</feature>
<keyword evidence="12 21" id="KW-1133">Transmembrane helix</keyword>
<evidence type="ECO:0000256" key="10">
    <source>
        <dbReference type="ARBA" id="ARBA00022832"/>
    </source>
</evidence>
<dbReference type="SMART" id="SM01117">
    <property type="entry name" value="Cyt-b5"/>
    <property type="match status" value="1"/>
</dbReference>
<keyword evidence="9 18" id="KW-0256">Endoplasmic reticulum</keyword>
<evidence type="ECO:0000256" key="21">
    <source>
        <dbReference type="SAM" id="Phobius"/>
    </source>
</evidence>
<accession>A0AAD9ZIN8</accession>
<dbReference type="PANTHER" id="PTHR12863">
    <property type="entry name" value="FATTY ACID HYDROXYLASE"/>
    <property type="match status" value="1"/>
</dbReference>
<reference evidence="23" key="1">
    <citation type="submission" date="2022-11" db="EMBL/GenBank/DDBJ databases">
        <title>Chromosomal genome sequence assembly and mating type (MAT) locus characterization of the leprose asexual lichenized fungus Lepraria neglecta (Nyl.) Erichsen.</title>
        <authorList>
            <person name="Allen J.L."/>
            <person name="Pfeffer B."/>
        </authorList>
    </citation>
    <scope>NUCLEOTIDE SEQUENCE</scope>
    <source>
        <strain evidence="23">Allen 5258</strain>
    </source>
</reference>
<dbReference type="PANTHER" id="PTHR12863:SF1">
    <property type="entry name" value="FATTY ACID 2-HYDROXYLASE"/>
    <property type="match status" value="1"/>
</dbReference>
<organism evidence="23 24">
    <name type="scientific">Lepraria neglecta</name>
    <dbReference type="NCBI Taxonomy" id="209136"/>
    <lineage>
        <taxon>Eukaryota</taxon>
        <taxon>Fungi</taxon>
        <taxon>Dikarya</taxon>
        <taxon>Ascomycota</taxon>
        <taxon>Pezizomycotina</taxon>
        <taxon>Lecanoromycetes</taxon>
        <taxon>OSLEUM clade</taxon>
        <taxon>Lecanoromycetidae</taxon>
        <taxon>Lecanorales</taxon>
        <taxon>Lecanorineae</taxon>
        <taxon>Stereocaulaceae</taxon>
        <taxon>Lepraria</taxon>
    </lineage>
</organism>
<sequence>MPGISLPTLPTHDVEKQSTEKSCYVTVGANVYDITPFLEDHPGGGDMILEYGGKDVSDIMRNELSHFHSEAAYDILNEHLIGFVAKEPIIKAVVEHDRPEDIVPLPPNEEGMEELKANGAADEANKSRPIFAATGLSGVEDLTKETDVSVDYKTHRFLDLNKPLLMQVWNGGFTKDFYLEQVHRPRYYTKGDSAPLFGNFLEPLSKTAWYVIPIVWLPPVAYGTYLAYHGLPSVFQTAAYWMIGLFLWTLVEYGLHRGLFHVDKYLPDNRIGVTGHFLLHGIHHYLPMDKYRLVMPPTLFVALATPFYKLAHTVFFYDWYAATAVFCGGIFGYICYDLTHYFLHHKNLPSYYQQLKKYHLQHHYANFELGFGVTSRFWDTVFGTELGEPPAKAAKAA</sequence>
<comment type="caution">
    <text evidence="23">The sequence shown here is derived from an EMBL/GenBank/DDBJ whole genome shotgun (WGS) entry which is preliminary data.</text>
</comment>
<feature type="transmembrane region" description="Helical" evidence="21">
    <location>
        <begin position="317"/>
        <end position="336"/>
    </location>
</feature>
<dbReference type="AlphaFoldDB" id="A0AAD9ZIN8"/>
<protein>
    <recommendedName>
        <fullName evidence="18">Ceramide very long chain fatty acid hydroxylase</fullName>
        <ecNumber evidence="18">1.-.-.-</ecNumber>
    </recommendedName>
</protein>
<dbReference type="InterPro" id="IPR014430">
    <property type="entry name" value="Scs7"/>
</dbReference>
<keyword evidence="17 18" id="KW-0275">Fatty acid biosynthesis</keyword>
<keyword evidence="14 18" id="KW-0408">Iron</keyword>
<keyword evidence="10 18" id="KW-0276">Fatty acid metabolism</keyword>
<dbReference type="PROSITE" id="PS50255">
    <property type="entry name" value="CYTOCHROME_B5_2"/>
    <property type="match status" value="1"/>
</dbReference>
<keyword evidence="16 18" id="KW-0472">Membrane</keyword>
<comment type="pathway">
    <text evidence="2">Sphingolipid metabolism.</text>
</comment>
<evidence type="ECO:0000256" key="19">
    <source>
        <dbReference type="PIRSR" id="PIRSR005149-1"/>
    </source>
</evidence>
<dbReference type="InterPro" id="IPR001199">
    <property type="entry name" value="Cyt_B5-like_heme/steroid-bd"/>
</dbReference>
<feature type="binding site" description="axial binding residue" evidence="20">
    <location>
        <position position="41"/>
    </location>
    <ligand>
        <name>heme</name>
        <dbReference type="ChEBI" id="CHEBI:30413"/>
    </ligand>
    <ligandPart>
        <name>Fe</name>
        <dbReference type="ChEBI" id="CHEBI:18248"/>
    </ligandPart>
</feature>
<keyword evidence="8 18" id="KW-0479">Metal-binding</keyword>
<keyword evidence="5 18" id="KW-0444">Lipid biosynthesis</keyword>
<feature type="binding site" evidence="19">
    <location>
        <position position="280"/>
    </location>
    <ligand>
        <name>Zn(2+)</name>
        <dbReference type="ChEBI" id="CHEBI:29105"/>
        <label>1</label>
    </ligand>
</feature>
<dbReference type="GO" id="GO:0005789">
    <property type="term" value="C:endoplasmic reticulum membrane"/>
    <property type="evidence" value="ECO:0007669"/>
    <property type="project" value="UniProtKB-SubCell"/>
</dbReference>
<dbReference type="Pfam" id="PF00173">
    <property type="entry name" value="Cyt-b5"/>
    <property type="match status" value="1"/>
</dbReference>
<feature type="binding site" evidence="19">
    <location>
        <position position="256"/>
    </location>
    <ligand>
        <name>Zn(2+)</name>
        <dbReference type="ChEBI" id="CHEBI:29105"/>
        <label>1</label>
    </ligand>
</feature>
<feature type="binding site" evidence="19">
    <location>
        <position position="344"/>
    </location>
    <ligand>
        <name>Zn(2+)</name>
        <dbReference type="ChEBI" id="CHEBI:29105"/>
        <label>1</label>
    </ligand>
</feature>
<evidence type="ECO:0000313" key="24">
    <source>
        <dbReference type="Proteomes" id="UP001276659"/>
    </source>
</evidence>
<evidence type="ECO:0000256" key="3">
    <source>
        <dbReference type="ARBA" id="ARBA00005189"/>
    </source>
</evidence>
<evidence type="ECO:0000259" key="22">
    <source>
        <dbReference type="PROSITE" id="PS50255"/>
    </source>
</evidence>
<evidence type="ECO:0000256" key="2">
    <source>
        <dbReference type="ARBA" id="ARBA00004991"/>
    </source>
</evidence>
<dbReference type="SUPFAM" id="SSF55856">
    <property type="entry name" value="Cytochrome b5-like heme/steroid binding domain"/>
    <property type="match status" value="1"/>
</dbReference>
<evidence type="ECO:0000256" key="20">
    <source>
        <dbReference type="PIRSR" id="PIRSR005149-50"/>
    </source>
</evidence>
<keyword evidence="24" id="KW-1185">Reference proteome</keyword>
<evidence type="ECO:0000256" key="4">
    <source>
        <dbReference type="ARBA" id="ARBA00005747"/>
    </source>
</evidence>
<feature type="transmembrane region" description="Helical" evidence="21">
    <location>
        <begin position="208"/>
        <end position="228"/>
    </location>
</feature>
<evidence type="ECO:0000256" key="6">
    <source>
        <dbReference type="ARBA" id="ARBA00022617"/>
    </source>
</evidence>
<dbReference type="InterPro" id="IPR018506">
    <property type="entry name" value="Cyt_B5_heme-BS"/>
</dbReference>
<keyword evidence="11 19" id="KW-0862">Zinc</keyword>
<keyword evidence="7 21" id="KW-0812">Transmembrane</keyword>
<evidence type="ECO:0000256" key="14">
    <source>
        <dbReference type="ARBA" id="ARBA00023004"/>
    </source>
</evidence>
<feature type="binding site" evidence="19">
    <location>
        <position position="261"/>
    </location>
    <ligand>
        <name>Zn(2+)</name>
        <dbReference type="ChEBI" id="CHEBI:29105"/>
        <label>1</label>
    </ligand>
</feature>
<feature type="binding site" evidence="19">
    <location>
        <position position="283"/>
    </location>
    <ligand>
        <name>Zn(2+)</name>
        <dbReference type="ChEBI" id="CHEBI:29105"/>
        <label>1</label>
    </ligand>
</feature>
<feature type="binding site" evidence="19">
    <location>
        <position position="363"/>
    </location>
    <ligand>
        <name>Zn(2+)</name>
        <dbReference type="ChEBI" id="CHEBI:29105"/>
        <label>1</label>
    </ligand>
</feature>
<comment type="cofactor">
    <cofactor evidence="18 19">
        <name>Zn(2+)</name>
        <dbReference type="ChEBI" id="CHEBI:29105"/>
    </cofactor>
    <text evidence="18 19">Binds 2 Zn(2+) ions per subunit that likely form a catalytic dimetal center.</text>
</comment>
<evidence type="ECO:0000256" key="15">
    <source>
        <dbReference type="ARBA" id="ARBA00023098"/>
    </source>
</evidence>
<dbReference type="GO" id="GO:0020037">
    <property type="term" value="F:heme binding"/>
    <property type="evidence" value="ECO:0007669"/>
    <property type="project" value="InterPro"/>
</dbReference>
<dbReference type="GO" id="GO:0080132">
    <property type="term" value="F:fatty acid 2-hydroxylase activity"/>
    <property type="evidence" value="ECO:0007669"/>
    <property type="project" value="InterPro"/>
</dbReference>
<gene>
    <name evidence="23" type="ORF">OEA41_000189</name>
</gene>
<proteinExistence type="inferred from homology"/>
<evidence type="ECO:0000256" key="17">
    <source>
        <dbReference type="ARBA" id="ARBA00023160"/>
    </source>
</evidence>
<comment type="subcellular location">
    <subcellularLocation>
        <location evidence="1">Endoplasmic reticulum membrane</location>
        <topology evidence="1">Multi-pass membrane protein</topology>
    </subcellularLocation>
</comment>
<feature type="domain" description="Cytochrome b5 heme-binding" evidence="22">
    <location>
        <begin position="6"/>
        <end position="85"/>
    </location>
</feature>
<dbReference type="PROSITE" id="PS00191">
    <property type="entry name" value="CYTOCHROME_B5_1"/>
    <property type="match status" value="1"/>
</dbReference>
<evidence type="ECO:0000256" key="8">
    <source>
        <dbReference type="ARBA" id="ARBA00022723"/>
    </source>
</evidence>
<dbReference type="InterPro" id="IPR036400">
    <property type="entry name" value="Cyt_B5-like_heme/steroid_sf"/>
</dbReference>
<evidence type="ECO:0000256" key="11">
    <source>
        <dbReference type="ARBA" id="ARBA00022833"/>
    </source>
</evidence>
<evidence type="ECO:0000256" key="1">
    <source>
        <dbReference type="ARBA" id="ARBA00004477"/>
    </source>
</evidence>
<dbReference type="GO" id="GO:0006633">
    <property type="term" value="P:fatty acid biosynthetic process"/>
    <property type="evidence" value="ECO:0007669"/>
    <property type="project" value="UniProtKB-KW"/>
</dbReference>
<dbReference type="PRINTS" id="PR00363">
    <property type="entry name" value="CYTOCHROMEB5"/>
</dbReference>
<evidence type="ECO:0000256" key="13">
    <source>
        <dbReference type="ARBA" id="ARBA00023002"/>
    </source>
</evidence>
<dbReference type="Pfam" id="PF04116">
    <property type="entry name" value="FA_hydroxylase"/>
    <property type="match status" value="1"/>
</dbReference>
<comment type="pathway">
    <text evidence="3">Lipid metabolism.</text>
</comment>
<feature type="binding site" evidence="19">
    <location>
        <position position="284"/>
    </location>
    <ligand>
        <name>Zn(2+)</name>
        <dbReference type="ChEBI" id="CHEBI:29105"/>
        <label>1</label>
    </ligand>
</feature>
<evidence type="ECO:0000256" key="18">
    <source>
        <dbReference type="PIRNR" id="PIRNR005149"/>
    </source>
</evidence>
<evidence type="ECO:0000256" key="5">
    <source>
        <dbReference type="ARBA" id="ARBA00022516"/>
    </source>
</evidence>
<evidence type="ECO:0000313" key="23">
    <source>
        <dbReference type="EMBL" id="KAK3178057.1"/>
    </source>
</evidence>